<sequence length="700" mass="75683">MLGRAVCCDPVWLLQFERERSRALSKDLLAARERWQATEAERAAAEDSRRVEEAAAKARAEAARIKEEQRRYQEAAAREAERIRLEREVQRKEYEAQQVGNATGSDAWLDAEIAARAEQERLIIEEQRAAARAAEEQRRREEEERRRQLEEERRQREEQERLEREAAIRAKIEERRRLEREKKKFAVRLEGSLAVERPPRGTLLPGPLQKEAAVRLAASCSTLLGGAAQPPPADFASLADATDALPQVAGQACRQAAEAYASAMRLQSMTGEGVLQWIDDTELNSWAQAAAVRAAVAALAGGDAALATFQQGGAAATQPAAFQCRTELGVLPADHPQRTDAVLRRVIASVESGDSEAAARQLEDLLEAQLELFQKAPAPTLMGTALLLSHLLTRALAERPFAASDAPAWFEAVARLVRSKLQAAAAAAPKDSLQAPAALLSAVLGSGNPVAEELVRLADANLSAATRQARQERERRAAAELAAKLVEEEWPDAKEIKAARRAEEEAKTPIPERCWALRNVAGTLSMGGPGERARARQLLEQAVQLKQQFAGAPDHPGVLPELLPLAALLGSVPEWERDAAGVSALTLRALNAVAADYQQQGDAVSAAILLEAALRRFEEAAGVRHPAVKATMRAADAALDTLSAEQRAAVAEARPQAESTISRVVAALTDELGAYQQGSPVSKVERWASEGAGGVIGPLR</sequence>
<accession>A0AAD5DQQ8</accession>
<evidence type="ECO:0000313" key="3">
    <source>
        <dbReference type="EMBL" id="KAI7840808.1"/>
    </source>
</evidence>
<feature type="coiled-coil region" evidence="1">
    <location>
        <begin position="462"/>
        <end position="489"/>
    </location>
</feature>
<evidence type="ECO:0000313" key="4">
    <source>
        <dbReference type="Proteomes" id="UP001205105"/>
    </source>
</evidence>
<comment type="caution">
    <text evidence="3">The sequence shown here is derived from an EMBL/GenBank/DDBJ whole genome shotgun (WGS) entry which is preliminary data.</text>
</comment>
<keyword evidence="1" id="KW-0175">Coiled coil</keyword>
<gene>
    <name evidence="3" type="ORF">COHA_005454</name>
</gene>
<name>A0AAD5DQQ8_9CHLO</name>
<reference evidence="3" key="1">
    <citation type="submission" date="2020-11" db="EMBL/GenBank/DDBJ databases">
        <title>Chlorella ohadii genome sequencing and assembly.</title>
        <authorList>
            <person name="Murik O."/>
            <person name="Treves H."/>
            <person name="Kedem I."/>
            <person name="Shotland Y."/>
            <person name="Kaplan A."/>
        </authorList>
    </citation>
    <scope>NUCLEOTIDE SEQUENCE</scope>
    <source>
        <strain evidence="3">1</strain>
    </source>
</reference>
<dbReference type="Gene3D" id="1.25.40.10">
    <property type="entry name" value="Tetratricopeptide repeat domain"/>
    <property type="match status" value="1"/>
</dbReference>
<dbReference type="AlphaFoldDB" id="A0AAD5DQQ8"/>
<feature type="region of interest" description="Disordered" evidence="2">
    <location>
        <begin position="135"/>
        <end position="161"/>
    </location>
</feature>
<protein>
    <submittedName>
        <fullName evidence="3">Uncharacterized protein</fullName>
    </submittedName>
</protein>
<dbReference type="EMBL" id="JADXDR010000072">
    <property type="protein sequence ID" value="KAI7840808.1"/>
    <property type="molecule type" value="Genomic_DNA"/>
</dbReference>
<dbReference type="Proteomes" id="UP001205105">
    <property type="component" value="Unassembled WGS sequence"/>
</dbReference>
<keyword evidence="4" id="KW-1185">Reference proteome</keyword>
<proteinExistence type="predicted"/>
<evidence type="ECO:0000256" key="2">
    <source>
        <dbReference type="SAM" id="MobiDB-lite"/>
    </source>
</evidence>
<evidence type="ECO:0000256" key="1">
    <source>
        <dbReference type="SAM" id="Coils"/>
    </source>
</evidence>
<organism evidence="3 4">
    <name type="scientific">Chlorella ohadii</name>
    <dbReference type="NCBI Taxonomy" id="2649997"/>
    <lineage>
        <taxon>Eukaryota</taxon>
        <taxon>Viridiplantae</taxon>
        <taxon>Chlorophyta</taxon>
        <taxon>core chlorophytes</taxon>
        <taxon>Trebouxiophyceae</taxon>
        <taxon>Chlorellales</taxon>
        <taxon>Chlorellaceae</taxon>
        <taxon>Chlorella clade</taxon>
        <taxon>Chlorella</taxon>
    </lineage>
</organism>
<dbReference type="InterPro" id="IPR011990">
    <property type="entry name" value="TPR-like_helical_dom_sf"/>
</dbReference>